<name>A0A0A9A067_ARUDO</name>
<dbReference type="AlphaFoldDB" id="A0A0A9A067"/>
<evidence type="ECO:0000313" key="1">
    <source>
        <dbReference type="EMBL" id="JAD40432.1"/>
    </source>
</evidence>
<dbReference type="EMBL" id="GBRH01257463">
    <property type="protein sequence ID" value="JAD40432.1"/>
    <property type="molecule type" value="Transcribed_RNA"/>
</dbReference>
<organism evidence="1">
    <name type="scientific">Arundo donax</name>
    <name type="common">Giant reed</name>
    <name type="synonym">Donax arundinaceus</name>
    <dbReference type="NCBI Taxonomy" id="35708"/>
    <lineage>
        <taxon>Eukaryota</taxon>
        <taxon>Viridiplantae</taxon>
        <taxon>Streptophyta</taxon>
        <taxon>Embryophyta</taxon>
        <taxon>Tracheophyta</taxon>
        <taxon>Spermatophyta</taxon>
        <taxon>Magnoliopsida</taxon>
        <taxon>Liliopsida</taxon>
        <taxon>Poales</taxon>
        <taxon>Poaceae</taxon>
        <taxon>PACMAD clade</taxon>
        <taxon>Arundinoideae</taxon>
        <taxon>Arundineae</taxon>
        <taxon>Arundo</taxon>
    </lineage>
</organism>
<protein>
    <submittedName>
        <fullName evidence="1">Uncharacterized protein</fullName>
    </submittedName>
</protein>
<reference evidence="1" key="1">
    <citation type="submission" date="2014-09" db="EMBL/GenBank/DDBJ databases">
        <authorList>
            <person name="Magalhaes I.L.F."/>
            <person name="Oliveira U."/>
            <person name="Santos F.R."/>
            <person name="Vidigal T.H.D.A."/>
            <person name="Brescovit A.D."/>
            <person name="Santos A.J."/>
        </authorList>
    </citation>
    <scope>NUCLEOTIDE SEQUENCE</scope>
    <source>
        <tissue evidence="1">Shoot tissue taken approximately 20 cm above the soil surface</tissue>
    </source>
</reference>
<reference evidence="1" key="2">
    <citation type="journal article" date="2015" name="Data Brief">
        <title>Shoot transcriptome of the giant reed, Arundo donax.</title>
        <authorList>
            <person name="Barrero R.A."/>
            <person name="Guerrero F.D."/>
            <person name="Moolhuijzen P."/>
            <person name="Goolsby J.A."/>
            <person name="Tidwell J."/>
            <person name="Bellgard S.E."/>
            <person name="Bellgard M.I."/>
        </authorList>
    </citation>
    <scope>NUCLEOTIDE SEQUENCE</scope>
    <source>
        <tissue evidence="1">Shoot tissue taken approximately 20 cm above the soil surface</tissue>
    </source>
</reference>
<proteinExistence type="predicted"/>
<accession>A0A0A9A067</accession>
<sequence>MGENGVVAKDGLWLKWQARNGYNIGK</sequence>